<name>A0A9D4FB14_DREPO</name>
<dbReference type="Proteomes" id="UP000828390">
    <property type="component" value="Unassembled WGS sequence"/>
</dbReference>
<protein>
    <submittedName>
        <fullName evidence="1">Uncharacterized protein</fullName>
    </submittedName>
</protein>
<evidence type="ECO:0000313" key="2">
    <source>
        <dbReference type="Proteomes" id="UP000828390"/>
    </source>
</evidence>
<gene>
    <name evidence="1" type="ORF">DPMN_146828</name>
</gene>
<reference evidence="1" key="1">
    <citation type="journal article" date="2019" name="bioRxiv">
        <title>The Genome of the Zebra Mussel, Dreissena polymorpha: A Resource for Invasive Species Research.</title>
        <authorList>
            <person name="McCartney M.A."/>
            <person name="Auch B."/>
            <person name="Kono T."/>
            <person name="Mallez S."/>
            <person name="Zhang Y."/>
            <person name="Obille A."/>
            <person name="Becker A."/>
            <person name="Abrahante J.E."/>
            <person name="Garbe J."/>
            <person name="Badalamenti J.P."/>
            <person name="Herman A."/>
            <person name="Mangelson H."/>
            <person name="Liachko I."/>
            <person name="Sullivan S."/>
            <person name="Sone E.D."/>
            <person name="Koren S."/>
            <person name="Silverstein K.A.T."/>
            <person name="Beckman K.B."/>
            <person name="Gohl D.M."/>
        </authorList>
    </citation>
    <scope>NUCLEOTIDE SEQUENCE</scope>
    <source>
        <strain evidence="1">Duluth1</strain>
        <tissue evidence="1">Whole animal</tissue>
    </source>
</reference>
<comment type="caution">
    <text evidence="1">The sequence shown here is derived from an EMBL/GenBank/DDBJ whole genome shotgun (WGS) entry which is preliminary data.</text>
</comment>
<keyword evidence="2" id="KW-1185">Reference proteome</keyword>
<accession>A0A9D4FB14</accession>
<reference evidence="1" key="2">
    <citation type="submission" date="2020-11" db="EMBL/GenBank/DDBJ databases">
        <authorList>
            <person name="McCartney M.A."/>
            <person name="Auch B."/>
            <person name="Kono T."/>
            <person name="Mallez S."/>
            <person name="Becker A."/>
            <person name="Gohl D.M."/>
            <person name="Silverstein K.A.T."/>
            <person name="Koren S."/>
            <person name="Bechman K.B."/>
            <person name="Herman A."/>
            <person name="Abrahante J.E."/>
            <person name="Garbe J."/>
        </authorList>
    </citation>
    <scope>NUCLEOTIDE SEQUENCE</scope>
    <source>
        <strain evidence="1">Duluth1</strain>
        <tissue evidence="1">Whole animal</tissue>
    </source>
</reference>
<organism evidence="1 2">
    <name type="scientific">Dreissena polymorpha</name>
    <name type="common">Zebra mussel</name>
    <name type="synonym">Mytilus polymorpha</name>
    <dbReference type="NCBI Taxonomy" id="45954"/>
    <lineage>
        <taxon>Eukaryota</taxon>
        <taxon>Metazoa</taxon>
        <taxon>Spiralia</taxon>
        <taxon>Lophotrochozoa</taxon>
        <taxon>Mollusca</taxon>
        <taxon>Bivalvia</taxon>
        <taxon>Autobranchia</taxon>
        <taxon>Heteroconchia</taxon>
        <taxon>Euheterodonta</taxon>
        <taxon>Imparidentia</taxon>
        <taxon>Neoheterodontei</taxon>
        <taxon>Myida</taxon>
        <taxon>Dreissenoidea</taxon>
        <taxon>Dreissenidae</taxon>
        <taxon>Dreissena</taxon>
    </lineage>
</organism>
<evidence type="ECO:0000313" key="1">
    <source>
        <dbReference type="EMBL" id="KAH3793320.1"/>
    </source>
</evidence>
<dbReference type="EMBL" id="JAIWYP010000007">
    <property type="protein sequence ID" value="KAH3793320.1"/>
    <property type="molecule type" value="Genomic_DNA"/>
</dbReference>
<dbReference type="AlphaFoldDB" id="A0A9D4FB14"/>
<sequence length="156" mass="18320">MDKNDVNTKIRNDNRRHEQGKINDIEKMFDLCATRNVVINQIDHLYIFRPSSPIYASVTTLSHCKTPGKLKTASGQDDREQLNVDISTDAYIDENRNIEQTIRADERFYLELLVIQAADEEPSTHKIEMYFITYCRKLSHNREASTGPDWRDDRQW</sequence>
<proteinExistence type="predicted"/>